<evidence type="ECO:0000256" key="1">
    <source>
        <dbReference type="SAM" id="MobiDB-lite"/>
    </source>
</evidence>
<dbReference type="Gene3D" id="3.40.50.300">
    <property type="entry name" value="P-loop containing nucleotide triphosphate hydrolases"/>
    <property type="match status" value="1"/>
</dbReference>
<dbReference type="PANTHER" id="PTHR42759">
    <property type="entry name" value="MOXR FAMILY PROTEIN"/>
    <property type="match status" value="1"/>
</dbReference>
<dbReference type="GO" id="GO:0016887">
    <property type="term" value="F:ATP hydrolysis activity"/>
    <property type="evidence" value="ECO:0007669"/>
    <property type="project" value="InterPro"/>
</dbReference>
<dbReference type="Gene3D" id="1.10.8.80">
    <property type="entry name" value="Magnesium chelatase subunit I, C-Terminal domain"/>
    <property type="match status" value="1"/>
</dbReference>
<evidence type="ECO:0000259" key="2">
    <source>
        <dbReference type="SMART" id="SM00382"/>
    </source>
</evidence>
<sequence>MIDCYENIKDKPNWTSSFVQHDFPQLLEQLQQIVVGKPEVFRLACITMLCGGHLLLEGAPGVGKTLFARTLAQVTAADYRRLQMTPDMLPADVTGSMVFDPNGGELRYSGSPLEAHIVLADELNRASTRTQAALLEAMEEGTISIDGVTRKLPEPFMLIATQNPLSFEGTYRLLEAELDRFLMRLTMEYPDPEMESNMLIQQLAYEGCTRRVRAVLTPDEWLLIRKRIRNQHVDATVCRYIVELVQATRSHAEVGLGVSPRGSAALLRASQTEAFLHGRDYVIPADVQAVAVPVLAHRLQLRGGEDAVERQASVIQELLLSTPVPTFGHKLPRTHASAGGSGSEGGRKARRAAKLLRRPAHAGSSMHEPLPALLRKQRRANDSWLGGLFR</sequence>
<dbReference type="InterPro" id="IPR027417">
    <property type="entry name" value="P-loop_NTPase"/>
</dbReference>
<dbReference type="InterPro" id="IPR011703">
    <property type="entry name" value="ATPase_AAA-3"/>
</dbReference>
<dbReference type="GO" id="GO:0005524">
    <property type="term" value="F:ATP binding"/>
    <property type="evidence" value="ECO:0007669"/>
    <property type="project" value="InterPro"/>
</dbReference>
<organism evidence="3 4">
    <name type="scientific">Paenibacillus agilis</name>
    <dbReference type="NCBI Taxonomy" id="3020863"/>
    <lineage>
        <taxon>Bacteria</taxon>
        <taxon>Bacillati</taxon>
        <taxon>Bacillota</taxon>
        <taxon>Bacilli</taxon>
        <taxon>Bacillales</taxon>
        <taxon>Paenibacillaceae</taxon>
        <taxon>Paenibacillus</taxon>
    </lineage>
</organism>
<dbReference type="InterPro" id="IPR003593">
    <property type="entry name" value="AAA+_ATPase"/>
</dbReference>
<dbReference type="Pfam" id="PF07726">
    <property type="entry name" value="AAA_3"/>
    <property type="match status" value="1"/>
</dbReference>
<dbReference type="Pfam" id="PF17863">
    <property type="entry name" value="AAA_lid_2"/>
    <property type="match status" value="1"/>
</dbReference>
<dbReference type="SMART" id="SM00382">
    <property type="entry name" value="AAA"/>
    <property type="match status" value="1"/>
</dbReference>
<protein>
    <submittedName>
        <fullName evidence="3">MoxR family ATPase</fullName>
    </submittedName>
</protein>
<dbReference type="EMBL" id="VNJK01000003">
    <property type="protein sequence ID" value="TVX88390.1"/>
    <property type="molecule type" value="Genomic_DNA"/>
</dbReference>
<dbReference type="Proteomes" id="UP000318102">
    <property type="component" value="Unassembled WGS sequence"/>
</dbReference>
<reference evidence="3 4" key="1">
    <citation type="submission" date="2019-07" db="EMBL/GenBank/DDBJ databases">
        <authorList>
            <person name="Kim J."/>
        </authorList>
    </citation>
    <scope>NUCLEOTIDE SEQUENCE [LARGE SCALE GENOMIC DNA]</scope>
    <source>
        <strain evidence="3 4">N4</strain>
    </source>
</reference>
<dbReference type="SUPFAM" id="SSF52540">
    <property type="entry name" value="P-loop containing nucleoside triphosphate hydrolases"/>
    <property type="match status" value="1"/>
</dbReference>
<keyword evidence="4" id="KW-1185">Reference proteome</keyword>
<feature type="region of interest" description="Disordered" evidence="1">
    <location>
        <begin position="333"/>
        <end position="352"/>
    </location>
</feature>
<dbReference type="PANTHER" id="PTHR42759:SF5">
    <property type="entry name" value="METHANOL DEHYDROGENASE REGULATOR"/>
    <property type="match status" value="1"/>
</dbReference>
<dbReference type="InterPro" id="IPR041628">
    <property type="entry name" value="ChlI/MoxR_AAA_lid"/>
</dbReference>
<gene>
    <name evidence="3" type="ORF">FPZ44_21140</name>
</gene>
<proteinExistence type="predicted"/>
<dbReference type="OrthoDB" id="2522655at2"/>
<feature type="domain" description="AAA+ ATPase" evidence="2">
    <location>
        <begin position="50"/>
        <end position="191"/>
    </location>
</feature>
<accession>A0A559ILH7</accession>
<dbReference type="RefSeq" id="WP_144993636.1">
    <property type="nucleotide sequence ID" value="NZ_VNJK01000003.1"/>
</dbReference>
<name>A0A559ILH7_9BACL</name>
<dbReference type="AlphaFoldDB" id="A0A559ILH7"/>
<evidence type="ECO:0000313" key="3">
    <source>
        <dbReference type="EMBL" id="TVX88390.1"/>
    </source>
</evidence>
<dbReference type="InterPro" id="IPR050764">
    <property type="entry name" value="CbbQ/NirQ/NorQ/GpvN"/>
</dbReference>
<evidence type="ECO:0000313" key="4">
    <source>
        <dbReference type="Proteomes" id="UP000318102"/>
    </source>
</evidence>
<comment type="caution">
    <text evidence="3">The sequence shown here is derived from an EMBL/GenBank/DDBJ whole genome shotgun (WGS) entry which is preliminary data.</text>
</comment>